<dbReference type="OrthoDB" id="282744at2"/>
<dbReference type="EMBL" id="CACSIM010000002">
    <property type="protein sequence ID" value="CAA0099356.1"/>
    <property type="molecule type" value="Genomic_DNA"/>
</dbReference>
<organism evidence="3 5">
    <name type="scientific">Zhongshania aliphaticivorans</name>
    <dbReference type="NCBI Taxonomy" id="1470434"/>
    <lineage>
        <taxon>Bacteria</taxon>
        <taxon>Pseudomonadati</taxon>
        <taxon>Pseudomonadota</taxon>
        <taxon>Gammaproteobacteria</taxon>
        <taxon>Cellvibrionales</taxon>
        <taxon>Spongiibacteraceae</taxon>
        <taxon>Zhongshania</taxon>
    </lineage>
</organism>
<dbReference type="InterPro" id="IPR029442">
    <property type="entry name" value="GyrI-like"/>
</dbReference>
<dbReference type="SUPFAM" id="SSF55136">
    <property type="entry name" value="Probable bacterial effector-binding domain"/>
    <property type="match status" value="1"/>
</dbReference>
<dbReference type="Pfam" id="PF06445">
    <property type="entry name" value="GyrI-like"/>
    <property type="match status" value="1"/>
</dbReference>
<proteinExistence type="predicted"/>
<evidence type="ECO:0000313" key="2">
    <source>
        <dbReference type="EMBL" id="CAA0092020.1"/>
    </source>
</evidence>
<dbReference type="RefSeq" id="WP_159268806.1">
    <property type="nucleotide sequence ID" value="NZ_CACSIK010000001.1"/>
</dbReference>
<accession>A0A5S9P7X5</accession>
<dbReference type="InterPro" id="IPR010499">
    <property type="entry name" value="AraC_E-bd"/>
</dbReference>
<dbReference type="InterPro" id="IPR011256">
    <property type="entry name" value="Reg_factor_effector_dom_sf"/>
</dbReference>
<gene>
    <name evidence="3" type="primary">sbmC</name>
    <name evidence="2" type="ORF">IHBHHGIJ_02235</name>
    <name evidence="3" type="ORF">KFEGEMFD_01837</name>
</gene>
<feature type="domain" description="AraC effector-binding" evidence="1">
    <location>
        <begin position="1"/>
        <end position="154"/>
    </location>
</feature>
<dbReference type="Proteomes" id="UP000439591">
    <property type="component" value="Unassembled WGS sequence"/>
</dbReference>
<name>A0A5S9P7X5_9GAMM</name>
<dbReference type="EMBL" id="CACSIK010000001">
    <property type="protein sequence ID" value="CAA0092020.1"/>
    <property type="molecule type" value="Genomic_DNA"/>
</dbReference>
<dbReference type="SMART" id="SM00871">
    <property type="entry name" value="AraC_E_bind"/>
    <property type="match status" value="1"/>
</dbReference>
<keyword evidence="4" id="KW-1185">Reference proteome</keyword>
<dbReference type="PANTHER" id="PTHR40055:SF1">
    <property type="entry name" value="TRANSCRIPTIONAL REGULATOR YGIV-RELATED"/>
    <property type="match status" value="1"/>
</dbReference>
<reference evidence="4 5" key="1">
    <citation type="submission" date="2019-11" db="EMBL/GenBank/DDBJ databases">
        <authorList>
            <person name="Holert J."/>
        </authorList>
    </citation>
    <scope>NUCLEOTIDE SEQUENCE [LARGE SCALE GENOMIC DNA]</scope>
    <source>
        <strain evidence="3">BC3_2A</strain>
        <strain evidence="2">SB11_1A</strain>
    </source>
</reference>
<dbReference type="PANTHER" id="PTHR40055">
    <property type="entry name" value="TRANSCRIPTIONAL REGULATOR YGIV-RELATED"/>
    <property type="match status" value="1"/>
</dbReference>
<protein>
    <submittedName>
        <fullName evidence="3">DNA gyrase inhibitor</fullName>
    </submittedName>
</protein>
<evidence type="ECO:0000313" key="4">
    <source>
        <dbReference type="Proteomes" id="UP000435877"/>
    </source>
</evidence>
<dbReference type="AlphaFoldDB" id="A0A5S9P7X5"/>
<dbReference type="InterPro" id="IPR050908">
    <property type="entry name" value="SmbC-like"/>
</dbReference>
<sequence length="154" mass="17432">MDVKIVQFQETKVAALEYLGPPSGEHEAVLQLIAWRKQYGYPPSPEHRSYGIHYNNPQQVALEKYRVDLCVSVGGDVESNAFGVVNKIIPSCRCAVVRHVGSRNHVSAAQYLYEQWLPKSKEQLGNFPLFFHYVNVGLDIPEQDMLTDVYLPIA</sequence>
<dbReference type="Proteomes" id="UP000435877">
    <property type="component" value="Unassembled WGS sequence"/>
</dbReference>
<evidence type="ECO:0000259" key="1">
    <source>
        <dbReference type="SMART" id="SM00871"/>
    </source>
</evidence>
<dbReference type="Gene3D" id="3.20.80.10">
    <property type="entry name" value="Regulatory factor, effector binding domain"/>
    <property type="match status" value="1"/>
</dbReference>
<evidence type="ECO:0000313" key="5">
    <source>
        <dbReference type="Proteomes" id="UP000439591"/>
    </source>
</evidence>
<evidence type="ECO:0000313" key="3">
    <source>
        <dbReference type="EMBL" id="CAA0099356.1"/>
    </source>
</evidence>